<evidence type="ECO:0000313" key="2">
    <source>
        <dbReference type="Proteomes" id="UP000324800"/>
    </source>
</evidence>
<organism evidence="1 2">
    <name type="scientific">Streblomastix strix</name>
    <dbReference type="NCBI Taxonomy" id="222440"/>
    <lineage>
        <taxon>Eukaryota</taxon>
        <taxon>Metamonada</taxon>
        <taxon>Preaxostyla</taxon>
        <taxon>Oxymonadida</taxon>
        <taxon>Streblomastigidae</taxon>
        <taxon>Streblomastix</taxon>
    </lineage>
</organism>
<comment type="caution">
    <text evidence="1">The sequence shown here is derived from an EMBL/GenBank/DDBJ whole genome shotgun (WGS) entry which is preliminary data.</text>
</comment>
<reference evidence="1 2" key="1">
    <citation type="submission" date="2019-03" db="EMBL/GenBank/DDBJ databases">
        <title>Single cell metagenomics reveals metabolic interactions within the superorganism composed of flagellate Streblomastix strix and complex community of Bacteroidetes bacteria on its surface.</title>
        <authorList>
            <person name="Treitli S.C."/>
            <person name="Kolisko M."/>
            <person name="Husnik F."/>
            <person name="Keeling P."/>
            <person name="Hampl V."/>
        </authorList>
    </citation>
    <scope>NUCLEOTIDE SEQUENCE [LARGE SCALE GENOMIC DNA]</scope>
    <source>
        <strain evidence="1">ST1C</strain>
    </source>
</reference>
<evidence type="ECO:0000313" key="1">
    <source>
        <dbReference type="EMBL" id="KAA6374861.1"/>
    </source>
</evidence>
<accession>A0A5J4UY90</accession>
<protein>
    <submittedName>
        <fullName evidence="1">Uncharacterized protein</fullName>
    </submittedName>
</protein>
<gene>
    <name evidence="1" type="ORF">EZS28_029611</name>
</gene>
<dbReference type="EMBL" id="SNRW01011660">
    <property type="protein sequence ID" value="KAA6374861.1"/>
    <property type="molecule type" value="Genomic_DNA"/>
</dbReference>
<dbReference type="Proteomes" id="UP000324800">
    <property type="component" value="Unassembled WGS sequence"/>
</dbReference>
<name>A0A5J4UY90_9EUKA</name>
<sequence>MINKHQNTASGHGEECDNEIYWGLDQTSNFLSCLNKEKYYLFPPQPLLAHRSDELIEEEGGNEEIDSQLINKKSNYNIKNNANIAKGAILNYFIEYGNPRPYCMQNLSPCVCLSNPGYPSI</sequence>
<dbReference type="AlphaFoldDB" id="A0A5J4UY90"/>
<proteinExistence type="predicted"/>